<dbReference type="PANTHER" id="PTHR24171">
    <property type="entry name" value="ANKYRIN REPEAT DOMAIN-CONTAINING PROTEIN 39-RELATED"/>
    <property type="match status" value="1"/>
</dbReference>
<keyword evidence="2 3" id="KW-0040">ANK repeat</keyword>
<gene>
    <name evidence="4" type="ORF">PtoMrB4_30370</name>
</gene>
<feature type="repeat" description="ANK" evidence="3">
    <location>
        <begin position="120"/>
        <end position="149"/>
    </location>
</feature>
<reference evidence="4 5" key="1">
    <citation type="journal article" date="2020" name="Microbiol. Resour. Announc.">
        <title>Complete genome sequence of Pseudomonas otitidis strain MrB4, isolated from Lake Biwa in Japan.</title>
        <authorList>
            <person name="Miyazaki K."/>
            <person name="Hase E."/>
            <person name="Maruya T."/>
        </authorList>
    </citation>
    <scope>NUCLEOTIDE SEQUENCE [LARGE SCALE GENOMIC DNA]</scope>
    <source>
        <strain evidence="4 5">MrB4</strain>
    </source>
</reference>
<dbReference type="PROSITE" id="PS50297">
    <property type="entry name" value="ANK_REP_REGION"/>
    <property type="match status" value="2"/>
</dbReference>
<evidence type="ECO:0000313" key="4">
    <source>
        <dbReference type="EMBL" id="BCA29060.1"/>
    </source>
</evidence>
<dbReference type="SUPFAM" id="SSF48403">
    <property type="entry name" value="Ankyrin repeat"/>
    <property type="match status" value="1"/>
</dbReference>
<accession>A0A679GP59</accession>
<dbReference type="KEGG" id="poj:PtoMrB4_30370"/>
<protein>
    <submittedName>
        <fullName evidence="4">Uncharacterized protein</fullName>
    </submittedName>
</protein>
<dbReference type="Pfam" id="PF12796">
    <property type="entry name" value="Ank_2"/>
    <property type="match status" value="1"/>
</dbReference>
<organism evidence="4 5">
    <name type="scientific">Metapseudomonas otitidis</name>
    <dbReference type="NCBI Taxonomy" id="319939"/>
    <lineage>
        <taxon>Bacteria</taxon>
        <taxon>Pseudomonadati</taxon>
        <taxon>Pseudomonadota</taxon>
        <taxon>Gammaproteobacteria</taxon>
        <taxon>Pseudomonadales</taxon>
        <taxon>Pseudomonadaceae</taxon>
        <taxon>Metapseudomonas</taxon>
    </lineage>
</organism>
<evidence type="ECO:0000256" key="2">
    <source>
        <dbReference type="ARBA" id="ARBA00023043"/>
    </source>
</evidence>
<evidence type="ECO:0000256" key="3">
    <source>
        <dbReference type="PROSITE-ProRule" id="PRU00023"/>
    </source>
</evidence>
<sequence>MTTAPNTLYDDNAPALAALYTHVEEADLKAVRAALEAHPQWLAVPLFGLASQGTLLHLAARHGCLEIVDYLVKKGLDTGVLDGSYGTPLVDAAGAGHLAMVRWLLDNGAAVDGDCRGILTPLIAAAVGGHSEVAELLVQHGADLDRLHLRFNQTARDTALVWGHAALAEWLTEQGGHCAQEQMDYTRVRGSGIFEHIFERVGFVFTPCPSQRLCGQDIDLRTSLVGKGRAHKLLFTLGVHLSQPRIELMVALPYDWPLNQAAITSDLPCAFPAQLLWRAVQARLEGEAIQEGWLAERGDERFHDLPWPEGVDAMVAVDYRFPPATEGATEGEVTLLLLVPMGYPRAGRPTPEKLADWAGKKRTASWKAVAIKA</sequence>
<evidence type="ECO:0000256" key="1">
    <source>
        <dbReference type="ARBA" id="ARBA00022737"/>
    </source>
</evidence>
<dbReference type="GeneID" id="57398252"/>
<feature type="repeat" description="ANK" evidence="3">
    <location>
        <begin position="51"/>
        <end position="83"/>
    </location>
</feature>
<dbReference type="AlphaFoldDB" id="A0A679GP59"/>
<proteinExistence type="predicted"/>
<name>A0A679GP59_9GAMM</name>
<dbReference type="SMART" id="SM00248">
    <property type="entry name" value="ANK"/>
    <property type="match status" value="4"/>
</dbReference>
<dbReference type="InterPro" id="IPR036770">
    <property type="entry name" value="Ankyrin_rpt-contain_sf"/>
</dbReference>
<dbReference type="InterPro" id="IPR002110">
    <property type="entry name" value="Ankyrin_rpt"/>
</dbReference>
<dbReference type="RefSeq" id="WP_172433792.1">
    <property type="nucleotide sequence ID" value="NZ_AP022642.1"/>
</dbReference>
<dbReference type="PROSITE" id="PS50088">
    <property type="entry name" value="ANK_REPEAT"/>
    <property type="match status" value="2"/>
</dbReference>
<dbReference type="EMBL" id="AP022642">
    <property type="protein sequence ID" value="BCA29060.1"/>
    <property type="molecule type" value="Genomic_DNA"/>
</dbReference>
<evidence type="ECO:0000313" key="5">
    <source>
        <dbReference type="Proteomes" id="UP000501237"/>
    </source>
</evidence>
<dbReference type="Gene3D" id="1.25.40.20">
    <property type="entry name" value="Ankyrin repeat-containing domain"/>
    <property type="match status" value="1"/>
</dbReference>
<dbReference type="Proteomes" id="UP000501237">
    <property type="component" value="Chromosome"/>
</dbReference>
<keyword evidence="1" id="KW-0677">Repeat</keyword>